<feature type="binding site" evidence="7">
    <location>
        <position position="64"/>
    </location>
    <ligand>
        <name>Zn(2+)</name>
        <dbReference type="ChEBI" id="CHEBI:29105"/>
        <note>catalytic</note>
    </ligand>
</feature>
<keyword evidence="6" id="KW-0106">Calcium</keyword>
<organism evidence="9 10">
    <name type="scientific">Catenovulum maritimum</name>
    <dbReference type="NCBI Taxonomy" id="1513271"/>
    <lineage>
        <taxon>Bacteria</taxon>
        <taxon>Pseudomonadati</taxon>
        <taxon>Pseudomonadota</taxon>
        <taxon>Gammaproteobacteria</taxon>
        <taxon>Alteromonadales</taxon>
        <taxon>Alteromonadaceae</taxon>
        <taxon>Catenovulum</taxon>
    </lineage>
</organism>
<keyword evidence="3" id="KW-0378">Hydrolase</keyword>
<dbReference type="OrthoDB" id="277121at2"/>
<feature type="transmembrane region" description="Helical" evidence="8">
    <location>
        <begin position="48"/>
        <end position="66"/>
    </location>
</feature>
<sequence>MDFYCERLDLSFWSEPVNALTNLGFILAGLFALTLLNRHKLKLTHLNLLAYFMIIIGIGSFLFHTFASRWALFADVLPIYFFQLIFLFSYQKYALNFNTKQIIFGFVLFILAVVASKSIPVAMNGSEMYLPTIVALVVFSCLYKLRQGRFDFALLIASGVFSLSLLLRTIDNAICQDFPLGTHFGWHLLNAIVLFFTWYSLYLDAKAKA</sequence>
<dbReference type="Proteomes" id="UP000037600">
    <property type="component" value="Unassembled WGS sequence"/>
</dbReference>
<evidence type="ECO:0000256" key="7">
    <source>
        <dbReference type="PIRSR" id="PIRSR608901-2"/>
    </source>
</evidence>
<dbReference type="GO" id="GO:0016020">
    <property type="term" value="C:membrane"/>
    <property type="evidence" value="ECO:0007669"/>
    <property type="project" value="UniProtKB-SubCell"/>
</dbReference>
<feature type="transmembrane region" description="Helical" evidence="8">
    <location>
        <begin position="102"/>
        <end position="122"/>
    </location>
</feature>
<dbReference type="Pfam" id="PF05875">
    <property type="entry name" value="Ceramidase"/>
    <property type="match status" value="1"/>
</dbReference>
<proteinExistence type="predicted"/>
<feature type="binding site" evidence="6">
    <location>
        <position position="15"/>
    </location>
    <ligand>
        <name>Ca(2+)</name>
        <dbReference type="ChEBI" id="CHEBI:29108"/>
    </ligand>
</feature>
<dbReference type="PATRIC" id="fig|1513271.3.peg.2241"/>
<reference evidence="9 10" key="1">
    <citation type="submission" date="2015-04" db="EMBL/GenBank/DDBJ databases">
        <title>Draft Genome Sequence of the Novel Agar-Digesting Marine Bacterium Q1.</title>
        <authorList>
            <person name="Li Y."/>
            <person name="Li D."/>
            <person name="Chen G."/>
            <person name="Du Z."/>
        </authorList>
    </citation>
    <scope>NUCLEOTIDE SEQUENCE [LARGE SCALE GENOMIC DNA]</scope>
    <source>
        <strain evidence="9 10">Q1</strain>
    </source>
</reference>
<dbReference type="GO" id="GO:0046872">
    <property type="term" value="F:metal ion binding"/>
    <property type="evidence" value="ECO:0007669"/>
    <property type="project" value="UniProtKB-KW"/>
</dbReference>
<comment type="caution">
    <text evidence="9">The sequence shown here is derived from an EMBL/GenBank/DDBJ whole genome shotgun (WGS) entry which is preliminary data.</text>
</comment>
<keyword evidence="10" id="KW-1185">Reference proteome</keyword>
<accession>A0A0J8GWG3</accession>
<feature type="binding site" evidence="7">
    <location>
        <position position="187"/>
    </location>
    <ligand>
        <name>Zn(2+)</name>
        <dbReference type="ChEBI" id="CHEBI:29105"/>
        <note>catalytic</note>
    </ligand>
</feature>
<evidence type="ECO:0000256" key="8">
    <source>
        <dbReference type="SAM" id="Phobius"/>
    </source>
</evidence>
<keyword evidence="5 8" id="KW-0472">Membrane</keyword>
<keyword evidence="4 8" id="KW-1133">Transmembrane helix</keyword>
<feature type="transmembrane region" description="Helical" evidence="8">
    <location>
        <begin position="185"/>
        <end position="203"/>
    </location>
</feature>
<dbReference type="STRING" id="1513271.XM47_10995"/>
<evidence type="ECO:0000256" key="3">
    <source>
        <dbReference type="ARBA" id="ARBA00022801"/>
    </source>
</evidence>
<dbReference type="InterPro" id="IPR008901">
    <property type="entry name" value="ACER"/>
</dbReference>
<evidence type="ECO:0000313" key="9">
    <source>
        <dbReference type="EMBL" id="KMT65003.1"/>
    </source>
</evidence>
<evidence type="ECO:0000256" key="2">
    <source>
        <dbReference type="ARBA" id="ARBA00022692"/>
    </source>
</evidence>
<evidence type="ECO:0000256" key="5">
    <source>
        <dbReference type="ARBA" id="ARBA00023136"/>
    </source>
</evidence>
<feature type="transmembrane region" description="Helical" evidence="8">
    <location>
        <begin position="128"/>
        <end position="145"/>
    </location>
</feature>
<name>A0A0J8GWG3_9ALTE</name>
<protein>
    <recommendedName>
        <fullName evidence="11">Ceramidase</fullName>
    </recommendedName>
</protein>
<keyword evidence="7" id="KW-0862">Zinc</keyword>
<evidence type="ECO:0008006" key="11">
    <source>
        <dbReference type="Google" id="ProtNLM"/>
    </source>
</evidence>
<evidence type="ECO:0000313" key="10">
    <source>
        <dbReference type="Proteomes" id="UP000037600"/>
    </source>
</evidence>
<comment type="subcellular location">
    <subcellularLocation>
        <location evidence="1">Membrane</location>
        <topology evidence="1">Multi-pass membrane protein</topology>
    </subcellularLocation>
</comment>
<feature type="transmembrane region" description="Helical" evidence="8">
    <location>
        <begin position="152"/>
        <end position="170"/>
    </location>
</feature>
<comment type="cofactor">
    <cofactor evidence="7">
        <name>Zn(2+)</name>
        <dbReference type="ChEBI" id="CHEBI:29105"/>
    </cofactor>
</comment>
<dbReference type="EMBL" id="LAZL01000016">
    <property type="protein sequence ID" value="KMT65003.1"/>
    <property type="molecule type" value="Genomic_DNA"/>
</dbReference>
<dbReference type="RefSeq" id="WP_048692471.1">
    <property type="nucleotide sequence ID" value="NZ_KQ130491.1"/>
</dbReference>
<dbReference type="GO" id="GO:0016811">
    <property type="term" value="F:hydrolase activity, acting on carbon-nitrogen (but not peptide) bonds, in linear amides"/>
    <property type="evidence" value="ECO:0007669"/>
    <property type="project" value="InterPro"/>
</dbReference>
<feature type="transmembrane region" description="Helical" evidence="8">
    <location>
        <begin position="17"/>
        <end position="36"/>
    </location>
</feature>
<gene>
    <name evidence="9" type="ORF">XM47_10995</name>
</gene>
<dbReference type="GO" id="GO:0006672">
    <property type="term" value="P:ceramide metabolic process"/>
    <property type="evidence" value="ECO:0007669"/>
    <property type="project" value="InterPro"/>
</dbReference>
<feature type="transmembrane region" description="Helical" evidence="8">
    <location>
        <begin position="72"/>
        <end position="90"/>
    </location>
</feature>
<evidence type="ECO:0000256" key="1">
    <source>
        <dbReference type="ARBA" id="ARBA00004141"/>
    </source>
</evidence>
<keyword evidence="6" id="KW-0479">Metal-binding</keyword>
<evidence type="ECO:0000256" key="4">
    <source>
        <dbReference type="ARBA" id="ARBA00022989"/>
    </source>
</evidence>
<dbReference type="AlphaFoldDB" id="A0A0J8GWG3"/>
<feature type="binding site" evidence="7">
    <location>
        <position position="183"/>
    </location>
    <ligand>
        <name>Zn(2+)</name>
        <dbReference type="ChEBI" id="CHEBI:29105"/>
        <note>catalytic</note>
    </ligand>
</feature>
<keyword evidence="2 8" id="KW-0812">Transmembrane</keyword>
<evidence type="ECO:0000256" key="6">
    <source>
        <dbReference type="PIRSR" id="PIRSR608901-1"/>
    </source>
</evidence>